<feature type="domain" description="Calcineurin-like phosphoesterase" evidence="4">
    <location>
        <begin position="106"/>
        <end position="324"/>
    </location>
</feature>
<dbReference type="InterPro" id="IPR004843">
    <property type="entry name" value="Calcineurin-like_PHP"/>
</dbReference>
<keyword evidence="2" id="KW-0378">Hydrolase</keyword>
<dbReference type="InterPro" id="IPR029052">
    <property type="entry name" value="Metallo-depent_PP-like"/>
</dbReference>
<feature type="signal peptide" evidence="3">
    <location>
        <begin position="1"/>
        <end position="27"/>
    </location>
</feature>
<evidence type="ECO:0000256" key="2">
    <source>
        <dbReference type="ARBA" id="ARBA00022801"/>
    </source>
</evidence>
<feature type="chain" id="PRO_5032352273" description="Calcineurin-like phosphoesterase domain-containing protein" evidence="3">
    <location>
        <begin position="28"/>
        <end position="424"/>
    </location>
</feature>
<dbReference type="Pfam" id="PF00149">
    <property type="entry name" value="Metallophos"/>
    <property type="match status" value="1"/>
</dbReference>
<evidence type="ECO:0000313" key="5">
    <source>
        <dbReference type="EMBL" id="MBB6093602.1"/>
    </source>
</evidence>
<evidence type="ECO:0000256" key="1">
    <source>
        <dbReference type="ARBA" id="ARBA00022729"/>
    </source>
</evidence>
<evidence type="ECO:0000313" key="6">
    <source>
        <dbReference type="Proteomes" id="UP000588068"/>
    </source>
</evidence>
<keyword evidence="1 3" id="KW-0732">Signal</keyword>
<dbReference type="GO" id="GO:0016787">
    <property type="term" value="F:hydrolase activity"/>
    <property type="evidence" value="ECO:0007669"/>
    <property type="project" value="UniProtKB-KW"/>
</dbReference>
<reference evidence="5 6" key="1">
    <citation type="submission" date="2020-08" db="EMBL/GenBank/DDBJ databases">
        <title>Genomic Encyclopedia of Type Strains, Phase IV (KMG-IV): sequencing the most valuable type-strain genomes for metagenomic binning, comparative biology and taxonomic classification.</title>
        <authorList>
            <person name="Goeker M."/>
        </authorList>
    </citation>
    <scope>NUCLEOTIDE SEQUENCE [LARGE SCALE GENOMIC DNA]</scope>
    <source>
        <strain evidence="5 6">DSM 26723</strain>
    </source>
</reference>
<proteinExistence type="predicted"/>
<dbReference type="SUPFAM" id="SSF56300">
    <property type="entry name" value="Metallo-dependent phosphatases"/>
    <property type="match status" value="1"/>
</dbReference>
<gene>
    <name evidence="5" type="ORF">HNQ60_002483</name>
</gene>
<keyword evidence="6" id="KW-1185">Reference proteome</keyword>
<protein>
    <recommendedName>
        <fullName evidence="4">Calcineurin-like phosphoesterase domain-containing protein</fullName>
    </recommendedName>
</protein>
<organism evidence="5 6">
    <name type="scientific">Povalibacter uvarum</name>
    <dbReference type="NCBI Taxonomy" id="732238"/>
    <lineage>
        <taxon>Bacteria</taxon>
        <taxon>Pseudomonadati</taxon>
        <taxon>Pseudomonadota</taxon>
        <taxon>Gammaproteobacteria</taxon>
        <taxon>Steroidobacterales</taxon>
        <taxon>Steroidobacteraceae</taxon>
        <taxon>Povalibacter</taxon>
    </lineage>
</organism>
<evidence type="ECO:0000256" key="3">
    <source>
        <dbReference type="SAM" id="SignalP"/>
    </source>
</evidence>
<accession>A0A841HNF9</accession>
<dbReference type="Proteomes" id="UP000588068">
    <property type="component" value="Unassembled WGS sequence"/>
</dbReference>
<dbReference type="PANTHER" id="PTHR10161">
    <property type="entry name" value="TARTRATE-RESISTANT ACID PHOSPHATASE TYPE 5"/>
    <property type="match status" value="1"/>
</dbReference>
<sequence length="424" mass="46574">MSKRFLYWPSVALVVLAGCSSPPPAQQAKTASTGPITLLAFGDTGYHYDYLEKEDYETVVTEEQFLAKEKQDWIDDKRPIEELAYPPMYKLPVNGSIVAASGQEPVAKAMKDYCAQHGCDFGTLLGDNIYPDGATAGADGIDDQKRFKDLFTIPYAALGGGSKDFRIYTVLGNHDWHTSREGAMAQVHFMETTPPFYMNGLFYRVVPPAGRGEVEIFAIDTEVMLAGTTVYEAVLADDASEAPSTELEELEPWAVPQNDAERNMAAWLESSLANSKARWKVVIAHHPLWSSSGSKFEQAKALRRIILPALCRHADIYLAGHEHTLEVHTDDCSTASVGEVKPLPQIVSGSAAKMRPINSAFIRNQLKANPQLKTLYSRGLAWGFSHLTFDGDKVTVRMVETPQTGSGAAGVTFEQTFTRRSGGR</sequence>
<comment type="caution">
    <text evidence="5">The sequence shown here is derived from an EMBL/GenBank/DDBJ whole genome shotgun (WGS) entry which is preliminary data.</text>
</comment>
<dbReference type="EMBL" id="JACHHZ010000003">
    <property type="protein sequence ID" value="MBB6093602.1"/>
    <property type="molecule type" value="Genomic_DNA"/>
</dbReference>
<dbReference type="PROSITE" id="PS51257">
    <property type="entry name" value="PROKAR_LIPOPROTEIN"/>
    <property type="match status" value="1"/>
</dbReference>
<dbReference type="PANTHER" id="PTHR10161:SF14">
    <property type="entry name" value="TARTRATE-RESISTANT ACID PHOSPHATASE TYPE 5"/>
    <property type="match status" value="1"/>
</dbReference>
<dbReference type="AlphaFoldDB" id="A0A841HNF9"/>
<evidence type="ECO:0000259" key="4">
    <source>
        <dbReference type="Pfam" id="PF00149"/>
    </source>
</evidence>
<dbReference type="InterPro" id="IPR051558">
    <property type="entry name" value="Metallophosphoesterase_PAP"/>
</dbReference>
<name>A0A841HNF9_9GAMM</name>
<dbReference type="Gene3D" id="3.60.21.10">
    <property type="match status" value="1"/>
</dbReference>
<dbReference type="RefSeq" id="WP_184332169.1">
    <property type="nucleotide sequence ID" value="NZ_JACHHZ010000003.1"/>
</dbReference>